<keyword evidence="4" id="KW-0256">Endoplasmic reticulum</keyword>
<protein>
    <recommendedName>
        <fullName evidence="10">Rab5-interacting protein</fullName>
    </recommendedName>
</protein>
<dbReference type="GO" id="GO:0005739">
    <property type="term" value="C:mitochondrion"/>
    <property type="evidence" value="ECO:0007669"/>
    <property type="project" value="GOC"/>
</dbReference>
<dbReference type="PANTHER" id="PTHR12906">
    <property type="entry name" value="PROTEIN C20ORF24 RAB5-INTERACTING PROTEIN"/>
    <property type="match status" value="1"/>
</dbReference>
<feature type="transmembrane region" description="Helical" evidence="7">
    <location>
        <begin position="60"/>
        <end position="81"/>
    </location>
</feature>
<evidence type="ECO:0000256" key="6">
    <source>
        <dbReference type="ARBA" id="ARBA00023136"/>
    </source>
</evidence>
<evidence type="ECO:0000256" key="1">
    <source>
        <dbReference type="ARBA" id="ARBA00004477"/>
    </source>
</evidence>
<sequence length="118" mass="12905">MGASSQETERRLTVWQKAFMRDQEWRKDELRDAVFWVISAFSLVLGLLFGVVGISGLPGFVVFFSGVVVVPSIYYASFLGVDDQDYGGKMEVLGDSVGAGAAVFVLAWTGIYTMLHGL</sequence>
<evidence type="ECO:0000256" key="3">
    <source>
        <dbReference type="ARBA" id="ARBA00022692"/>
    </source>
</evidence>
<dbReference type="GO" id="GO:0097250">
    <property type="term" value="P:mitochondrial respirasome assembly"/>
    <property type="evidence" value="ECO:0007669"/>
    <property type="project" value="InterPro"/>
</dbReference>
<evidence type="ECO:0000313" key="8">
    <source>
        <dbReference type="EMBL" id="KAJ2672260.1"/>
    </source>
</evidence>
<evidence type="ECO:0000256" key="4">
    <source>
        <dbReference type="ARBA" id="ARBA00022824"/>
    </source>
</evidence>
<evidence type="ECO:0000256" key="2">
    <source>
        <dbReference type="ARBA" id="ARBA00009436"/>
    </source>
</evidence>
<accession>A0A9W8G3C0</accession>
<name>A0A9W8G3C0_9FUNG</name>
<dbReference type="EMBL" id="JANBTW010000086">
    <property type="protein sequence ID" value="KAJ2672260.1"/>
    <property type="molecule type" value="Genomic_DNA"/>
</dbReference>
<dbReference type="Proteomes" id="UP001151518">
    <property type="component" value="Unassembled WGS sequence"/>
</dbReference>
<dbReference type="Pfam" id="PF07019">
    <property type="entry name" value="EMC6"/>
    <property type="match status" value="1"/>
</dbReference>
<keyword evidence="6 7" id="KW-0472">Membrane</keyword>
<evidence type="ECO:0000256" key="5">
    <source>
        <dbReference type="ARBA" id="ARBA00022989"/>
    </source>
</evidence>
<dbReference type="GO" id="GO:0005789">
    <property type="term" value="C:endoplasmic reticulum membrane"/>
    <property type="evidence" value="ECO:0007669"/>
    <property type="project" value="UniProtKB-SubCell"/>
</dbReference>
<feature type="transmembrane region" description="Helical" evidence="7">
    <location>
        <begin position="93"/>
        <end position="115"/>
    </location>
</feature>
<comment type="subcellular location">
    <subcellularLocation>
        <location evidence="1">Endoplasmic reticulum membrane</location>
        <topology evidence="1">Multi-pass membrane protein</topology>
    </subcellularLocation>
</comment>
<dbReference type="AlphaFoldDB" id="A0A9W8G3C0"/>
<comment type="caution">
    <text evidence="8">The sequence shown here is derived from an EMBL/GenBank/DDBJ whole genome shotgun (WGS) entry which is preliminary data.</text>
</comment>
<evidence type="ECO:0008006" key="10">
    <source>
        <dbReference type="Google" id="ProtNLM"/>
    </source>
</evidence>
<keyword evidence="5 7" id="KW-1133">Transmembrane helix</keyword>
<proteinExistence type="inferred from homology"/>
<feature type="transmembrane region" description="Helical" evidence="7">
    <location>
        <begin position="33"/>
        <end position="54"/>
    </location>
</feature>
<dbReference type="InterPro" id="IPR029008">
    <property type="entry name" value="EMC6-like"/>
</dbReference>
<keyword evidence="3 7" id="KW-0812">Transmembrane</keyword>
<gene>
    <name evidence="8" type="ORF">GGI25_005187</name>
</gene>
<dbReference type="PANTHER" id="PTHR12906:SF0">
    <property type="entry name" value="GEL COMPLEX SUBUNIT OPTI"/>
    <property type="match status" value="1"/>
</dbReference>
<dbReference type="InterPro" id="IPR010742">
    <property type="entry name" value="RCAF1"/>
</dbReference>
<dbReference type="OrthoDB" id="286395at2759"/>
<organism evidence="8 9">
    <name type="scientific">Coemansia spiralis</name>
    <dbReference type="NCBI Taxonomy" id="417178"/>
    <lineage>
        <taxon>Eukaryota</taxon>
        <taxon>Fungi</taxon>
        <taxon>Fungi incertae sedis</taxon>
        <taxon>Zoopagomycota</taxon>
        <taxon>Kickxellomycotina</taxon>
        <taxon>Kickxellomycetes</taxon>
        <taxon>Kickxellales</taxon>
        <taxon>Kickxellaceae</taxon>
        <taxon>Coemansia</taxon>
    </lineage>
</organism>
<reference evidence="8" key="1">
    <citation type="submission" date="2022-07" db="EMBL/GenBank/DDBJ databases">
        <title>Phylogenomic reconstructions and comparative analyses of Kickxellomycotina fungi.</title>
        <authorList>
            <person name="Reynolds N.K."/>
            <person name="Stajich J.E."/>
            <person name="Barry K."/>
            <person name="Grigoriev I.V."/>
            <person name="Crous P."/>
            <person name="Smith M.E."/>
        </authorList>
    </citation>
    <scope>NUCLEOTIDE SEQUENCE</scope>
    <source>
        <strain evidence="8">NRRL 3115</strain>
    </source>
</reference>
<evidence type="ECO:0000313" key="9">
    <source>
        <dbReference type="Proteomes" id="UP001151518"/>
    </source>
</evidence>
<evidence type="ECO:0000256" key="7">
    <source>
        <dbReference type="SAM" id="Phobius"/>
    </source>
</evidence>
<comment type="similarity">
    <text evidence="2">Belongs to the EMC6 family.</text>
</comment>